<accession>A0A1G2CIT8</accession>
<sequence>MNANIGGGKTDLVMRQEVVLQSQILASGEVSNHLVIRRAHRASSTAASWYRATNENYGMVFVPPMAELTYAKGGVVKKITPLSDYTKKGFVADPDVVAIESTLKERLEYPEVVSFRESGKNVFAVWSSTKRGATSELTLDYTRTLLTPPGDGKAYEFIFEKQAGSAGSYRFELHAPVGYEWKENGLPTFTYESDDPPGRLILNLTLTKI</sequence>
<protein>
    <submittedName>
        <fullName evidence="1">Uncharacterized protein</fullName>
    </submittedName>
</protein>
<dbReference type="EMBL" id="MHLC01000015">
    <property type="protein sequence ID" value="OGZ01314.1"/>
    <property type="molecule type" value="Genomic_DNA"/>
</dbReference>
<reference evidence="1 2" key="1">
    <citation type="journal article" date="2016" name="Nat. Commun.">
        <title>Thousands of microbial genomes shed light on interconnected biogeochemical processes in an aquifer system.</title>
        <authorList>
            <person name="Anantharaman K."/>
            <person name="Brown C.T."/>
            <person name="Hug L.A."/>
            <person name="Sharon I."/>
            <person name="Castelle C.J."/>
            <person name="Probst A.J."/>
            <person name="Thomas B.C."/>
            <person name="Singh A."/>
            <person name="Wilkins M.J."/>
            <person name="Karaoz U."/>
            <person name="Brodie E.L."/>
            <person name="Williams K.H."/>
            <person name="Hubbard S.S."/>
            <person name="Banfield J.F."/>
        </authorList>
    </citation>
    <scope>NUCLEOTIDE SEQUENCE [LARGE SCALE GENOMIC DNA]</scope>
</reference>
<organism evidence="1 2">
    <name type="scientific">Candidatus Liptonbacteria bacterium RIFCSPLOWO2_01_FULL_56_20</name>
    <dbReference type="NCBI Taxonomy" id="1798652"/>
    <lineage>
        <taxon>Bacteria</taxon>
        <taxon>Candidatus Liptoniibacteriota</taxon>
    </lineage>
</organism>
<evidence type="ECO:0000313" key="1">
    <source>
        <dbReference type="EMBL" id="OGZ01314.1"/>
    </source>
</evidence>
<proteinExistence type="predicted"/>
<dbReference type="AlphaFoldDB" id="A0A1G2CIT8"/>
<evidence type="ECO:0000313" key="2">
    <source>
        <dbReference type="Proteomes" id="UP000178495"/>
    </source>
</evidence>
<comment type="caution">
    <text evidence="1">The sequence shown here is derived from an EMBL/GenBank/DDBJ whole genome shotgun (WGS) entry which is preliminary data.</text>
</comment>
<name>A0A1G2CIT8_9BACT</name>
<gene>
    <name evidence="1" type="ORF">A3A43_02315</name>
</gene>
<dbReference type="Proteomes" id="UP000178495">
    <property type="component" value="Unassembled WGS sequence"/>
</dbReference>